<gene>
    <name evidence="2" type="ordered locus">Curi_c21810</name>
</gene>
<dbReference type="PANTHER" id="PTHR45138:SF6">
    <property type="entry name" value="DIGUANYLATE CYCLASE DGCN"/>
    <property type="match status" value="1"/>
</dbReference>
<organism evidence="2 3">
    <name type="scientific">Gottschalkia acidurici (strain ATCC 7906 / DSM 604 / BCRC 14475 / CIP 104303 / KCTC 5404 / NCIMB 10678 / 9a)</name>
    <name type="common">Clostridium acidurici</name>
    <dbReference type="NCBI Taxonomy" id="1128398"/>
    <lineage>
        <taxon>Bacteria</taxon>
        <taxon>Bacillati</taxon>
        <taxon>Bacillota</taxon>
        <taxon>Tissierellia</taxon>
        <taxon>Tissierellales</taxon>
        <taxon>Gottschalkiaceae</taxon>
        <taxon>Gottschalkia</taxon>
    </lineage>
</organism>
<dbReference type="NCBIfam" id="TIGR00254">
    <property type="entry name" value="GGDEF"/>
    <property type="match status" value="1"/>
</dbReference>
<dbReference type="OrthoDB" id="9759607at2"/>
<protein>
    <submittedName>
        <fullName evidence="2">Diguanylate cyclase</fullName>
    </submittedName>
</protein>
<dbReference type="GO" id="GO:0052621">
    <property type="term" value="F:diguanylate cyclase activity"/>
    <property type="evidence" value="ECO:0007669"/>
    <property type="project" value="TreeGrafter"/>
</dbReference>
<dbReference type="HOGENOM" id="CLU_000445_11_16_9"/>
<dbReference type="PROSITE" id="PS50887">
    <property type="entry name" value="GGDEF"/>
    <property type="match status" value="1"/>
</dbReference>
<dbReference type="eggNOG" id="COG2199">
    <property type="taxonomic scope" value="Bacteria"/>
</dbReference>
<proteinExistence type="predicted"/>
<evidence type="ECO:0000313" key="3">
    <source>
        <dbReference type="Proteomes" id="UP000006094"/>
    </source>
</evidence>
<dbReference type="Proteomes" id="UP000006094">
    <property type="component" value="Chromosome"/>
</dbReference>
<feature type="domain" description="GGDEF" evidence="1">
    <location>
        <begin position="29"/>
        <end position="153"/>
    </location>
</feature>
<sequence length="153" mass="17572">MSYHDTLTGLFNRAYFEKEVKRLNNVINTKIGILVCDLDNLKEINDELGHKRGDQLIKESGKIIEKSFKRCSVFRIGGDEFSVILDNLGCREVEAKISNLKSQINRYNKSEPKIPIKISIGFSYSEHSLGQVSKVFKEADRNMYKDKLNNKIV</sequence>
<dbReference type="SMART" id="SM00267">
    <property type="entry name" value="GGDEF"/>
    <property type="match status" value="1"/>
</dbReference>
<dbReference type="AlphaFoldDB" id="K0B0Y8"/>
<dbReference type="Gene3D" id="3.30.70.270">
    <property type="match status" value="1"/>
</dbReference>
<dbReference type="PANTHER" id="PTHR45138">
    <property type="entry name" value="REGULATORY COMPONENTS OF SENSORY TRANSDUCTION SYSTEM"/>
    <property type="match status" value="1"/>
</dbReference>
<dbReference type="InterPro" id="IPR050469">
    <property type="entry name" value="Diguanylate_Cyclase"/>
</dbReference>
<dbReference type="GO" id="GO:0005886">
    <property type="term" value="C:plasma membrane"/>
    <property type="evidence" value="ECO:0007669"/>
    <property type="project" value="TreeGrafter"/>
</dbReference>
<dbReference type="SUPFAM" id="SSF55073">
    <property type="entry name" value="Nucleotide cyclase"/>
    <property type="match status" value="1"/>
</dbReference>
<evidence type="ECO:0000313" key="2">
    <source>
        <dbReference type="EMBL" id="AFS79184.1"/>
    </source>
</evidence>
<dbReference type="InterPro" id="IPR000160">
    <property type="entry name" value="GGDEF_dom"/>
</dbReference>
<keyword evidence="3" id="KW-1185">Reference proteome</keyword>
<reference evidence="2 3" key="1">
    <citation type="journal article" date="2012" name="PLoS ONE">
        <title>The purine-utilizing bacterium Clostridium acidurici 9a: a genome-guided metabolic reconsideration.</title>
        <authorList>
            <person name="Hartwich K."/>
            <person name="Poehlein A."/>
            <person name="Daniel R."/>
        </authorList>
    </citation>
    <scope>NUCLEOTIDE SEQUENCE [LARGE SCALE GENOMIC DNA]</scope>
    <source>
        <strain evidence="3">ATCC 7906 / DSM 604 / BCRC 14475 / CIP 104303 / KCTC 5404 / NCIMB 10678 / 9a</strain>
    </source>
</reference>
<dbReference type="Pfam" id="PF00990">
    <property type="entry name" value="GGDEF"/>
    <property type="match status" value="1"/>
</dbReference>
<dbReference type="InterPro" id="IPR029787">
    <property type="entry name" value="Nucleotide_cyclase"/>
</dbReference>
<dbReference type="STRING" id="1128398.Curi_c21810"/>
<name>K0B0Y8_GOTA9</name>
<dbReference type="EMBL" id="CP003326">
    <property type="protein sequence ID" value="AFS79184.1"/>
    <property type="molecule type" value="Genomic_DNA"/>
</dbReference>
<dbReference type="InterPro" id="IPR043128">
    <property type="entry name" value="Rev_trsase/Diguanyl_cyclase"/>
</dbReference>
<dbReference type="KEGG" id="cad:Curi_c21810"/>
<dbReference type="CDD" id="cd01949">
    <property type="entry name" value="GGDEF"/>
    <property type="match status" value="1"/>
</dbReference>
<dbReference type="RefSeq" id="WP_014968320.1">
    <property type="nucleotide sequence ID" value="NC_018664.1"/>
</dbReference>
<evidence type="ECO:0000259" key="1">
    <source>
        <dbReference type="PROSITE" id="PS50887"/>
    </source>
</evidence>
<dbReference type="GO" id="GO:1902201">
    <property type="term" value="P:negative regulation of bacterial-type flagellum-dependent cell motility"/>
    <property type="evidence" value="ECO:0007669"/>
    <property type="project" value="TreeGrafter"/>
</dbReference>
<dbReference type="GO" id="GO:0043709">
    <property type="term" value="P:cell adhesion involved in single-species biofilm formation"/>
    <property type="evidence" value="ECO:0007669"/>
    <property type="project" value="TreeGrafter"/>
</dbReference>
<accession>K0B0Y8</accession>